<keyword evidence="3" id="KW-1185">Reference proteome</keyword>
<dbReference type="Proteomes" id="UP000660262">
    <property type="component" value="Unassembled WGS sequence"/>
</dbReference>
<dbReference type="AlphaFoldDB" id="A0A830HN94"/>
<organism evidence="2 3">
    <name type="scientific">Pycnococcus provasolii</name>
    <dbReference type="NCBI Taxonomy" id="41880"/>
    <lineage>
        <taxon>Eukaryota</taxon>
        <taxon>Viridiplantae</taxon>
        <taxon>Chlorophyta</taxon>
        <taxon>Pseudoscourfieldiophyceae</taxon>
        <taxon>Pseudoscourfieldiales</taxon>
        <taxon>Pycnococcaceae</taxon>
        <taxon>Pycnococcus</taxon>
    </lineage>
</organism>
<reference evidence="2" key="1">
    <citation type="submission" date="2020-10" db="EMBL/GenBank/DDBJ databases">
        <title>Unveiling of a novel bifunctional photoreceptor, Dualchrome1, isolated from a cosmopolitan green alga.</title>
        <authorList>
            <person name="Suzuki S."/>
            <person name="Kawachi M."/>
        </authorList>
    </citation>
    <scope>NUCLEOTIDE SEQUENCE</scope>
    <source>
        <strain evidence="2">NIES 2893</strain>
    </source>
</reference>
<dbReference type="Gene3D" id="3.40.50.11350">
    <property type="match status" value="1"/>
</dbReference>
<dbReference type="GO" id="GO:0046921">
    <property type="term" value="F:alpha-(1-&gt;6)-fucosyltransferase activity"/>
    <property type="evidence" value="ECO:0007669"/>
    <property type="project" value="TreeGrafter"/>
</dbReference>
<dbReference type="EMBL" id="BNJQ01000019">
    <property type="protein sequence ID" value="GHP08153.1"/>
    <property type="molecule type" value="Genomic_DNA"/>
</dbReference>
<evidence type="ECO:0000313" key="2">
    <source>
        <dbReference type="EMBL" id="GHP08153.1"/>
    </source>
</evidence>
<dbReference type="Pfam" id="PF19745">
    <property type="entry name" value="FUT8_N_cat"/>
    <property type="match status" value="1"/>
</dbReference>
<dbReference type="PANTHER" id="PTHR13132:SF29">
    <property type="entry name" value="ALPHA-(1,6)-FUCOSYLTRANSFERASE"/>
    <property type="match status" value="1"/>
</dbReference>
<protein>
    <submittedName>
        <fullName evidence="2">Fuct6p protein</fullName>
    </submittedName>
</protein>
<evidence type="ECO:0000259" key="1">
    <source>
        <dbReference type="Pfam" id="PF19745"/>
    </source>
</evidence>
<accession>A0A830HN94</accession>
<proteinExistence type="predicted"/>
<dbReference type="OrthoDB" id="2014825at2759"/>
<dbReference type="InterPro" id="IPR045573">
    <property type="entry name" value="Fut8_N_cat"/>
</dbReference>
<gene>
    <name evidence="2" type="ORF">PPROV_000689500</name>
</gene>
<comment type="caution">
    <text evidence="2">The sequence shown here is derived from an EMBL/GenBank/DDBJ whole genome shotgun (WGS) entry which is preliminary data.</text>
</comment>
<feature type="domain" description="Alpha-(1,6)-fucosyltransferase N- and catalytic" evidence="1">
    <location>
        <begin position="113"/>
        <end position="205"/>
    </location>
</feature>
<evidence type="ECO:0000313" key="3">
    <source>
        <dbReference type="Proteomes" id="UP000660262"/>
    </source>
</evidence>
<sequence length="322" mass="36995">MDLWLALADHKPLYSARQAAWEYTDGRRCAPRNEECYFQKLATSPLSPAIEAHMSAYNSTGLHDVVSKVARDGLQVMTRRSLDTFREAKFGKNYLDQVLQKADLRKSAANGCYLSAQMLRFIAVPHAKLDKLVDEAKAKMRWNEGGCIVAMHVRMGWRAATNSRLWPDEYMAHVKRMGCKRVLIITENQKVIDEAHQKYPEYEFLYTDYPRDNHKDIGAAMQAGDVSQEPEALNALLNLYLSADCQYHVGTHNSTWFRLMLMLAMAKLGHLPAFAFVGDPRYFLNRNGKWGFFGMCDKEELMALVKKNYERFPKSQMRFQTG</sequence>
<name>A0A830HN94_9CHLO</name>
<dbReference type="GO" id="GO:0006487">
    <property type="term" value="P:protein N-linked glycosylation"/>
    <property type="evidence" value="ECO:0007669"/>
    <property type="project" value="TreeGrafter"/>
</dbReference>
<dbReference type="PANTHER" id="PTHR13132">
    <property type="entry name" value="ALPHA- 1,6 -FUCOSYLTRANSFERASE"/>
    <property type="match status" value="1"/>
</dbReference>